<reference evidence="1" key="1">
    <citation type="submission" date="2010-04" db="EMBL/GenBank/DDBJ databases">
        <authorList>
            <person name="Reid K.E."/>
            <person name="Liao N."/>
            <person name="Chan S."/>
            <person name="Docking R."/>
            <person name="Taylor G."/>
            <person name="Moore R."/>
            <person name="Mayo M."/>
            <person name="Munro S."/>
            <person name="King J."/>
            <person name="Yanchuk A."/>
            <person name="Holt R."/>
            <person name="Jones S."/>
            <person name="Marra M."/>
            <person name="Ritland C.E."/>
            <person name="Ritland K."/>
            <person name="Bohlmann J."/>
        </authorList>
    </citation>
    <scope>NUCLEOTIDE SEQUENCE</scope>
    <source>
        <tissue evidence="1">Bud</tissue>
    </source>
</reference>
<sequence length="102" mass="11744">MKWRSRREVVDWLTSLSSKPRPTSSGDHITNITSPQKTWICLCCRGYCLGQTLFFGRFLPKEDDMDCFNVKPFPIHELLMGQISEFLVCQASNFTDVVLKVP</sequence>
<organism evidence="1">
    <name type="scientific">Picea sitchensis</name>
    <name type="common">Sitka spruce</name>
    <name type="synonym">Pinus sitchensis</name>
    <dbReference type="NCBI Taxonomy" id="3332"/>
    <lineage>
        <taxon>Eukaryota</taxon>
        <taxon>Viridiplantae</taxon>
        <taxon>Streptophyta</taxon>
        <taxon>Embryophyta</taxon>
        <taxon>Tracheophyta</taxon>
        <taxon>Spermatophyta</taxon>
        <taxon>Pinopsida</taxon>
        <taxon>Pinidae</taxon>
        <taxon>Conifers I</taxon>
        <taxon>Pinales</taxon>
        <taxon>Pinaceae</taxon>
        <taxon>Picea</taxon>
    </lineage>
</organism>
<name>D5ABZ0_PICSI</name>
<protein>
    <submittedName>
        <fullName evidence="1">Uncharacterized protein</fullName>
    </submittedName>
</protein>
<evidence type="ECO:0000313" key="1">
    <source>
        <dbReference type="EMBL" id="ADE77059.1"/>
    </source>
</evidence>
<proteinExistence type="evidence at transcript level"/>
<accession>D5ABZ0</accession>
<dbReference type="AlphaFoldDB" id="D5ABZ0"/>
<dbReference type="EMBL" id="BT123759">
    <property type="protein sequence ID" value="ADE77059.1"/>
    <property type="molecule type" value="mRNA"/>
</dbReference>